<dbReference type="InterPro" id="IPR009078">
    <property type="entry name" value="Ferritin-like_SF"/>
</dbReference>
<dbReference type="InterPro" id="IPR012347">
    <property type="entry name" value="Ferritin-like"/>
</dbReference>
<dbReference type="CDD" id="cd00657">
    <property type="entry name" value="Ferritin_like"/>
    <property type="match status" value="1"/>
</dbReference>
<evidence type="ECO:0000313" key="2">
    <source>
        <dbReference type="Proteomes" id="UP000628442"/>
    </source>
</evidence>
<dbReference type="Pfam" id="PF05974">
    <property type="entry name" value="DUF892"/>
    <property type="match status" value="1"/>
</dbReference>
<dbReference type="InterPro" id="IPR010287">
    <property type="entry name" value="DUF892_YciF-like"/>
</dbReference>
<dbReference type="Proteomes" id="UP000628442">
    <property type="component" value="Unassembled WGS sequence"/>
</dbReference>
<comment type="caution">
    <text evidence="1">The sequence shown here is derived from an EMBL/GenBank/DDBJ whole genome shotgun (WGS) entry which is preliminary data.</text>
</comment>
<dbReference type="EMBL" id="BMWV01000005">
    <property type="protein sequence ID" value="GGY43702.1"/>
    <property type="molecule type" value="Genomic_DNA"/>
</dbReference>
<evidence type="ECO:0000313" key="1">
    <source>
        <dbReference type="EMBL" id="GGY43702.1"/>
    </source>
</evidence>
<reference evidence="1" key="2">
    <citation type="submission" date="2022-12" db="EMBL/GenBank/DDBJ databases">
        <authorList>
            <person name="Sun Q."/>
            <person name="Kim S."/>
        </authorList>
    </citation>
    <scope>NUCLEOTIDE SEQUENCE</scope>
    <source>
        <strain evidence="1">KCTC 12343</strain>
    </source>
</reference>
<protein>
    <submittedName>
        <fullName evidence="1">YciE/YciF family protein</fullName>
    </submittedName>
</protein>
<dbReference type="SUPFAM" id="SSF47240">
    <property type="entry name" value="Ferritin-like"/>
    <property type="match status" value="1"/>
</dbReference>
<gene>
    <name evidence="1" type="ORF">GCM10007387_27310</name>
</gene>
<organism evidence="1 2">
    <name type="scientific">Pseudoduganella albidiflava</name>
    <dbReference type="NCBI Taxonomy" id="321983"/>
    <lineage>
        <taxon>Bacteria</taxon>
        <taxon>Pseudomonadati</taxon>
        <taxon>Pseudomonadota</taxon>
        <taxon>Betaproteobacteria</taxon>
        <taxon>Burkholderiales</taxon>
        <taxon>Oxalobacteraceae</taxon>
        <taxon>Telluria group</taxon>
        <taxon>Pseudoduganella</taxon>
    </lineage>
</organism>
<reference evidence="1" key="1">
    <citation type="journal article" date="2014" name="Int. J. Syst. Evol. Microbiol.">
        <title>Complete genome sequence of Corynebacterium casei LMG S-19264T (=DSM 44701T), isolated from a smear-ripened cheese.</title>
        <authorList>
            <consortium name="US DOE Joint Genome Institute (JGI-PGF)"/>
            <person name="Walter F."/>
            <person name="Albersmeier A."/>
            <person name="Kalinowski J."/>
            <person name="Ruckert C."/>
        </authorList>
    </citation>
    <scope>NUCLEOTIDE SEQUENCE</scope>
    <source>
        <strain evidence="1">KCTC 12343</strain>
    </source>
</reference>
<dbReference type="AlphaFoldDB" id="A0AA87XTI1"/>
<sequence length="174" mass="19019">MEEAMTTDVNENLNDWLRDAHAMEQQAEKMLTAQAERLEHYPELKARIVQHIEETRGQQGLLDECMARRGVSNSVLKDLGGKLMAFGQAVGGMTVSDEVVKGAMAGYVFENLEIASYTALIAAAQQAGDTTTQAACERIIVQEKAMAAWLLEHLPQLTQAFLARSATPGLEAKV</sequence>
<dbReference type="Gene3D" id="1.20.1260.10">
    <property type="match status" value="1"/>
</dbReference>
<proteinExistence type="predicted"/>
<name>A0AA87XTI1_9BURK</name>
<accession>A0AA87XTI1</accession>